<dbReference type="Gene3D" id="3.30.10.20">
    <property type="match status" value="3"/>
</dbReference>
<dbReference type="AlphaFoldDB" id="A0A6J4LAJ0"/>
<dbReference type="EC" id="2.7.11.1" evidence="1"/>
<dbReference type="PROSITE" id="PS00108">
    <property type="entry name" value="PROTEIN_KINASE_ST"/>
    <property type="match status" value="1"/>
</dbReference>
<dbReference type="GO" id="GO:0005524">
    <property type="term" value="F:ATP binding"/>
    <property type="evidence" value="ECO:0007669"/>
    <property type="project" value="UniProtKB-UniRule"/>
</dbReference>
<evidence type="ECO:0000256" key="11">
    <source>
        <dbReference type="SAM" id="MobiDB-lite"/>
    </source>
</evidence>
<keyword evidence="2" id="KW-0723">Serine/threonine-protein kinase</keyword>
<dbReference type="SUPFAM" id="SSF56112">
    <property type="entry name" value="Protein kinase-like (PK-like)"/>
    <property type="match status" value="1"/>
</dbReference>
<evidence type="ECO:0000313" key="14">
    <source>
        <dbReference type="EMBL" id="CAA9328154.1"/>
    </source>
</evidence>
<dbReference type="SMART" id="SM00220">
    <property type="entry name" value="S_TKc"/>
    <property type="match status" value="1"/>
</dbReference>
<evidence type="ECO:0000256" key="4">
    <source>
        <dbReference type="ARBA" id="ARBA00022737"/>
    </source>
</evidence>
<comment type="catalytic activity">
    <reaction evidence="8">
        <text>L-threonyl-[protein] + ATP = O-phospho-L-threonyl-[protein] + ADP + H(+)</text>
        <dbReference type="Rhea" id="RHEA:46608"/>
        <dbReference type="Rhea" id="RHEA-COMP:11060"/>
        <dbReference type="Rhea" id="RHEA-COMP:11605"/>
        <dbReference type="ChEBI" id="CHEBI:15378"/>
        <dbReference type="ChEBI" id="CHEBI:30013"/>
        <dbReference type="ChEBI" id="CHEBI:30616"/>
        <dbReference type="ChEBI" id="CHEBI:61977"/>
        <dbReference type="ChEBI" id="CHEBI:456216"/>
        <dbReference type="EC" id="2.7.11.1"/>
    </reaction>
</comment>
<dbReference type="PROSITE" id="PS50011">
    <property type="entry name" value="PROTEIN_KINASE_DOM"/>
    <property type="match status" value="1"/>
</dbReference>
<evidence type="ECO:0000256" key="1">
    <source>
        <dbReference type="ARBA" id="ARBA00012513"/>
    </source>
</evidence>
<keyword evidence="3 14" id="KW-0808">Transferase</keyword>
<dbReference type="CDD" id="cd06577">
    <property type="entry name" value="PASTA_pknB"/>
    <property type="match status" value="3"/>
</dbReference>
<keyword evidence="5 10" id="KW-0547">Nucleotide-binding</keyword>
<dbReference type="SMART" id="SM00740">
    <property type="entry name" value="PASTA"/>
    <property type="match status" value="3"/>
</dbReference>
<dbReference type="FunFam" id="1.10.510.10:FF:000021">
    <property type="entry name" value="Serine/threonine protein kinase"/>
    <property type="match status" value="1"/>
</dbReference>
<dbReference type="Pfam" id="PF03793">
    <property type="entry name" value="PASTA"/>
    <property type="match status" value="3"/>
</dbReference>
<gene>
    <name evidence="14" type="ORF">AVDCRST_MAG07-2085</name>
</gene>
<dbReference type="Gene3D" id="3.30.200.20">
    <property type="entry name" value="Phosphorylase Kinase, domain 1"/>
    <property type="match status" value="1"/>
</dbReference>
<feature type="binding site" evidence="10">
    <location>
        <position position="43"/>
    </location>
    <ligand>
        <name>ATP</name>
        <dbReference type="ChEBI" id="CHEBI:30616"/>
    </ligand>
</feature>
<keyword evidence="7 10" id="KW-0067">ATP-binding</keyword>
<evidence type="ECO:0000256" key="3">
    <source>
        <dbReference type="ARBA" id="ARBA00022679"/>
    </source>
</evidence>
<evidence type="ECO:0000256" key="8">
    <source>
        <dbReference type="ARBA" id="ARBA00047899"/>
    </source>
</evidence>
<dbReference type="FunFam" id="3.30.200.20:FF:000035">
    <property type="entry name" value="Serine/threonine protein kinase Stk1"/>
    <property type="match status" value="1"/>
</dbReference>
<dbReference type="InterPro" id="IPR000719">
    <property type="entry name" value="Prot_kinase_dom"/>
</dbReference>
<feature type="domain" description="Protein kinase" evidence="12">
    <location>
        <begin position="14"/>
        <end position="273"/>
    </location>
</feature>
<feature type="compositionally biased region" description="Pro residues" evidence="11">
    <location>
        <begin position="542"/>
        <end position="565"/>
    </location>
</feature>
<feature type="compositionally biased region" description="Polar residues" evidence="11">
    <location>
        <begin position="530"/>
        <end position="540"/>
    </location>
</feature>
<evidence type="ECO:0000256" key="9">
    <source>
        <dbReference type="ARBA" id="ARBA00048679"/>
    </source>
</evidence>
<name>A0A6J4LAJ0_9ACTN</name>
<evidence type="ECO:0000256" key="7">
    <source>
        <dbReference type="ARBA" id="ARBA00022840"/>
    </source>
</evidence>
<dbReference type="PANTHER" id="PTHR43289">
    <property type="entry name" value="MITOGEN-ACTIVATED PROTEIN KINASE KINASE KINASE 20-RELATED"/>
    <property type="match status" value="1"/>
</dbReference>
<dbReference type="InterPro" id="IPR005543">
    <property type="entry name" value="PASTA_dom"/>
</dbReference>
<keyword evidence="6 14" id="KW-0418">Kinase</keyword>
<evidence type="ECO:0000256" key="6">
    <source>
        <dbReference type="ARBA" id="ARBA00022777"/>
    </source>
</evidence>
<evidence type="ECO:0000256" key="5">
    <source>
        <dbReference type="ARBA" id="ARBA00022741"/>
    </source>
</evidence>
<dbReference type="NCBIfam" id="NF033483">
    <property type="entry name" value="PknB_PASTA_kin"/>
    <property type="match status" value="1"/>
</dbReference>
<feature type="domain" description="PASTA" evidence="13">
    <location>
        <begin position="474"/>
        <end position="538"/>
    </location>
</feature>
<evidence type="ECO:0000259" key="13">
    <source>
        <dbReference type="PROSITE" id="PS51178"/>
    </source>
</evidence>
<dbReference type="GO" id="GO:0004674">
    <property type="term" value="F:protein serine/threonine kinase activity"/>
    <property type="evidence" value="ECO:0007669"/>
    <property type="project" value="UniProtKB-KW"/>
</dbReference>
<dbReference type="Pfam" id="PF00069">
    <property type="entry name" value="Pkinase"/>
    <property type="match status" value="1"/>
</dbReference>
<protein>
    <recommendedName>
        <fullName evidence="1">non-specific serine/threonine protein kinase</fullName>
        <ecNumber evidence="1">2.7.11.1</ecNumber>
    </recommendedName>
</protein>
<feature type="domain" description="PASTA" evidence="13">
    <location>
        <begin position="340"/>
        <end position="406"/>
    </location>
</feature>
<organism evidence="14">
    <name type="scientific">uncultured Frankineae bacterium</name>
    <dbReference type="NCBI Taxonomy" id="437475"/>
    <lineage>
        <taxon>Bacteria</taxon>
        <taxon>Bacillati</taxon>
        <taxon>Actinomycetota</taxon>
        <taxon>Actinomycetes</taxon>
        <taxon>Frankiales</taxon>
        <taxon>environmental samples</taxon>
    </lineage>
</organism>
<dbReference type="EMBL" id="CADCUB010000085">
    <property type="protein sequence ID" value="CAA9328154.1"/>
    <property type="molecule type" value="Genomic_DNA"/>
</dbReference>
<dbReference type="CDD" id="cd14014">
    <property type="entry name" value="STKc_PknB_like"/>
    <property type="match status" value="1"/>
</dbReference>
<dbReference type="PROSITE" id="PS00107">
    <property type="entry name" value="PROTEIN_KINASE_ATP"/>
    <property type="match status" value="1"/>
</dbReference>
<comment type="catalytic activity">
    <reaction evidence="9">
        <text>L-seryl-[protein] + ATP = O-phospho-L-seryl-[protein] + ADP + H(+)</text>
        <dbReference type="Rhea" id="RHEA:17989"/>
        <dbReference type="Rhea" id="RHEA-COMP:9863"/>
        <dbReference type="Rhea" id="RHEA-COMP:11604"/>
        <dbReference type="ChEBI" id="CHEBI:15378"/>
        <dbReference type="ChEBI" id="CHEBI:29999"/>
        <dbReference type="ChEBI" id="CHEBI:30616"/>
        <dbReference type="ChEBI" id="CHEBI:83421"/>
        <dbReference type="ChEBI" id="CHEBI:456216"/>
        <dbReference type="EC" id="2.7.11.1"/>
    </reaction>
</comment>
<dbReference type="PROSITE" id="PS51178">
    <property type="entry name" value="PASTA"/>
    <property type="match status" value="2"/>
</dbReference>
<dbReference type="InterPro" id="IPR008271">
    <property type="entry name" value="Ser/Thr_kinase_AS"/>
</dbReference>
<sequence length="565" mass="59022">MTEVEQPPLLGGRYQVGELIGTGGMADVRRGRDIRLGREVAVKVLRPDLARDPSFQARFRREAQAAASLNVPSIVSVYDTGEDPSGIPYIVMEHVEGRTLRHVLQEEGRLLPQRALELTAEICGALEVAHSAGIVHRDVKPANVMLTRTGEVKVMDFGIARAAADTSGMTQTAAVIGTAAYLSPEQARGAHVDARSDLYSTGCLLYELVTGAPPFTGDTPVAVAYQHVREDPVPPSAYDPTLPAAVDAVVLTAMAKNPANRYQSAQEMREDLLRARAGEPVGAPAVLEVVDTPPATGSPVLVDPRRRRTARGLLAAAFGVLLVAVSVGTAVLVRSALATSAELVPAPAVVGLDQADAVSALAQEGLRVGTLRGRFDEAPFGTVLAQTPEQGIVVPPRGTVDLLVSRGVEMTQVPVEAVGRPLAEAQAVLADRKLTVSSETVGRDGFFAPGTVLGVTPEPGRQVRAGTAVVLTVASGQVPVPDVQGQARDSAVAALQEAGFSVRVELQYAEGRPDVVVDQSPVGRRREAGSTVTLTVTQSIPTPEPARGPPPDAGGPPPDPVPPGE</sequence>
<reference evidence="14" key="1">
    <citation type="submission" date="2020-02" db="EMBL/GenBank/DDBJ databases">
        <authorList>
            <person name="Meier V. D."/>
        </authorList>
    </citation>
    <scope>NUCLEOTIDE SEQUENCE</scope>
    <source>
        <strain evidence="14">AVDCRST_MAG07</strain>
    </source>
</reference>
<evidence type="ECO:0000256" key="10">
    <source>
        <dbReference type="PROSITE-ProRule" id="PRU10141"/>
    </source>
</evidence>
<dbReference type="InterPro" id="IPR017441">
    <property type="entry name" value="Protein_kinase_ATP_BS"/>
</dbReference>
<dbReference type="PANTHER" id="PTHR43289:SF6">
    <property type="entry name" value="SERINE_THREONINE-PROTEIN KINASE NEKL-3"/>
    <property type="match status" value="1"/>
</dbReference>
<keyword evidence="4" id="KW-0677">Repeat</keyword>
<evidence type="ECO:0000256" key="2">
    <source>
        <dbReference type="ARBA" id="ARBA00022527"/>
    </source>
</evidence>
<accession>A0A6J4LAJ0</accession>
<dbReference type="GO" id="GO:0045717">
    <property type="term" value="P:negative regulation of fatty acid biosynthetic process"/>
    <property type="evidence" value="ECO:0007669"/>
    <property type="project" value="UniProtKB-ARBA"/>
</dbReference>
<dbReference type="InterPro" id="IPR011009">
    <property type="entry name" value="Kinase-like_dom_sf"/>
</dbReference>
<evidence type="ECO:0000259" key="12">
    <source>
        <dbReference type="PROSITE" id="PS50011"/>
    </source>
</evidence>
<proteinExistence type="predicted"/>
<dbReference type="Gene3D" id="1.10.510.10">
    <property type="entry name" value="Transferase(Phosphotransferase) domain 1"/>
    <property type="match status" value="1"/>
</dbReference>
<feature type="region of interest" description="Disordered" evidence="11">
    <location>
        <begin position="521"/>
        <end position="565"/>
    </location>
</feature>